<keyword evidence="2" id="KW-0472">Membrane</keyword>
<feature type="domain" description="EamA" evidence="3">
    <location>
        <begin position="124"/>
        <end position="257"/>
    </location>
</feature>
<keyword evidence="5" id="KW-1185">Reference proteome</keyword>
<sequence length="260" mass="26782">MTSTYAPGPMALGRLLVGVVVLGVLMLLSRQRWVAPTRREWGFLVLCGLSWFAVYNVVLAAAETRIDAGTTSILVNVGPVLIALMAGVLLGEGLPRWLIVGALVAFAGAVLVGLATSEGSADLLGVLFGLASAVTYAIGVLAQKPALRRLPFLQVTFIVCAIGAVACLPFAPSLVETAAAAPASATGWLIYLGVVPTALAYSTWAYALARVDAGRLGMSTYLVPPVTVAMSAVLLAELPPLLAIVGGVVCLSGVALSRRR</sequence>
<name>A0A1M6UK89_PSETH</name>
<evidence type="ECO:0000313" key="5">
    <source>
        <dbReference type="Proteomes" id="UP000184363"/>
    </source>
</evidence>
<gene>
    <name evidence="4" type="ORF">SAMN05443637_110130</name>
</gene>
<dbReference type="EMBL" id="FRAP01000010">
    <property type="protein sequence ID" value="SHK69563.1"/>
    <property type="molecule type" value="Genomic_DNA"/>
</dbReference>
<keyword evidence="2" id="KW-1133">Transmembrane helix</keyword>
<feature type="domain" description="EamA" evidence="3">
    <location>
        <begin position="4"/>
        <end position="112"/>
    </location>
</feature>
<keyword evidence="2" id="KW-0812">Transmembrane</keyword>
<protein>
    <submittedName>
        <fullName evidence="4">Threonine/homoserine efflux transporter RhtA</fullName>
    </submittedName>
</protein>
<dbReference type="InterPro" id="IPR052756">
    <property type="entry name" value="Alkyne_AA_exporter"/>
</dbReference>
<dbReference type="STRING" id="1848.SAMN05443637_110130"/>
<feature type="transmembrane region" description="Helical" evidence="2">
    <location>
        <begin position="187"/>
        <end position="209"/>
    </location>
</feature>
<proteinExistence type="inferred from homology"/>
<comment type="similarity">
    <text evidence="1">Belongs to the EamA transporter family.</text>
</comment>
<evidence type="ECO:0000313" key="4">
    <source>
        <dbReference type="EMBL" id="SHK69563.1"/>
    </source>
</evidence>
<dbReference type="AlphaFoldDB" id="A0A1M6UK89"/>
<dbReference type="InterPro" id="IPR000620">
    <property type="entry name" value="EamA_dom"/>
</dbReference>
<reference evidence="4 5" key="1">
    <citation type="submission" date="2016-11" db="EMBL/GenBank/DDBJ databases">
        <authorList>
            <person name="Jaros S."/>
            <person name="Januszkiewicz K."/>
            <person name="Wedrychowicz H."/>
        </authorList>
    </citation>
    <scope>NUCLEOTIDE SEQUENCE [LARGE SCALE GENOMIC DNA]</scope>
    <source>
        <strain evidence="4 5">DSM 43832</strain>
    </source>
</reference>
<feature type="transmembrane region" description="Helical" evidence="2">
    <location>
        <begin position="123"/>
        <end position="143"/>
    </location>
</feature>
<evidence type="ECO:0000259" key="3">
    <source>
        <dbReference type="Pfam" id="PF00892"/>
    </source>
</evidence>
<feature type="transmembrane region" description="Helical" evidence="2">
    <location>
        <begin position="216"/>
        <end position="235"/>
    </location>
</feature>
<dbReference type="Pfam" id="PF00892">
    <property type="entry name" value="EamA"/>
    <property type="match status" value="2"/>
</dbReference>
<evidence type="ECO:0000256" key="2">
    <source>
        <dbReference type="SAM" id="Phobius"/>
    </source>
</evidence>
<evidence type="ECO:0000256" key="1">
    <source>
        <dbReference type="ARBA" id="ARBA00007362"/>
    </source>
</evidence>
<dbReference type="GO" id="GO:0016020">
    <property type="term" value="C:membrane"/>
    <property type="evidence" value="ECO:0007669"/>
    <property type="project" value="InterPro"/>
</dbReference>
<dbReference type="SUPFAM" id="SSF103481">
    <property type="entry name" value="Multidrug resistance efflux transporter EmrE"/>
    <property type="match status" value="2"/>
</dbReference>
<dbReference type="Proteomes" id="UP000184363">
    <property type="component" value="Unassembled WGS sequence"/>
</dbReference>
<dbReference type="InterPro" id="IPR037185">
    <property type="entry name" value="EmrE-like"/>
</dbReference>
<feature type="transmembrane region" description="Helical" evidence="2">
    <location>
        <begin position="68"/>
        <end position="90"/>
    </location>
</feature>
<dbReference type="PANTHER" id="PTHR12715:SF4">
    <property type="entry name" value="EAMA DOMAIN-CONTAINING PROTEIN"/>
    <property type="match status" value="1"/>
</dbReference>
<accession>A0A1M6UK89</accession>
<feature type="transmembrane region" description="Helical" evidence="2">
    <location>
        <begin position="12"/>
        <end position="29"/>
    </location>
</feature>
<feature type="transmembrane region" description="Helical" evidence="2">
    <location>
        <begin position="241"/>
        <end position="257"/>
    </location>
</feature>
<feature type="transmembrane region" description="Helical" evidence="2">
    <location>
        <begin position="41"/>
        <end position="62"/>
    </location>
</feature>
<feature type="transmembrane region" description="Helical" evidence="2">
    <location>
        <begin position="155"/>
        <end position="175"/>
    </location>
</feature>
<dbReference type="PANTHER" id="PTHR12715">
    <property type="entry name" value="TRANSPORTER, DRUG/METABOLITE EXPORTER FAMILY"/>
    <property type="match status" value="1"/>
</dbReference>
<organism evidence="4 5">
    <name type="scientific">Pseudonocardia thermophila</name>
    <dbReference type="NCBI Taxonomy" id="1848"/>
    <lineage>
        <taxon>Bacteria</taxon>
        <taxon>Bacillati</taxon>
        <taxon>Actinomycetota</taxon>
        <taxon>Actinomycetes</taxon>
        <taxon>Pseudonocardiales</taxon>
        <taxon>Pseudonocardiaceae</taxon>
        <taxon>Pseudonocardia</taxon>
    </lineage>
</organism>
<feature type="transmembrane region" description="Helical" evidence="2">
    <location>
        <begin position="97"/>
        <end position="117"/>
    </location>
</feature>